<feature type="region of interest" description="Disordered" evidence="4">
    <location>
        <begin position="59"/>
        <end position="91"/>
    </location>
</feature>
<dbReference type="SUPFAM" id="SSF52172">
    <property type="entry name" value="CheY-like"/>
    <property type="match status" value="1"/>
</dbReference>
<dbReference type="SUPFAM" id="SSF47384">
    <property type="entry name" value="Homodimeric domain of signal transducing histidine kinase"/>
    <property type="match status" value="1"/>
</dbReference>
<evidence type="ECO:0000259" key="5">
    <source>
        <dbReference type="PROSITE" id="PS50109"/>
    </source>
</evidence>
<dbReference type="InterPro" id="IPR001610">
    <property type="entry name" value="PAC"/>
</dbReference>
<keyword evidence="2" id="KW-0902">Two-component regulatory system</keyword>
<feature type="compositionally biased region" description="Basic and acidic residues" evidence="4">
    <location>
        <begin position="565"/>
        <end position="577"/>
    </location>
</feature>
<feature type="compositionally biased region" description="Pro residues" evidence="4">
    <location>
        <begin position="443"/>
        <end position="453"/>
    </location>
</feature>
<feature type="compositionally biased region" description="Polar residues" evidence="4">
    <location>
        <begin position="290"/>
        <end position="305"/>
    </location>
</feature>
<dbReference type="SMART" id="SM00091">
    <property type="entry name" value="PAS"/>
    <property type="match status" value="2"/>
</dbReference>
<feature type="domain" description="PAS" evidence="7">
    <location>
        <begin position="855"/>
        <end position="925"/>
    </location>
</feature>
<evidence type="ECO:0008006" key="11">
    <source>
        <dbReference type="Google" id="ProtNLM"/>
    </source>
</evidence>
<dbReference type="Pfam" id="PF02518">
    <property type="entry name" value="HATPase_c"/>
    <property type="match status" value="1"/>
</dbReference>
<evidence type="ECO:0000313" key="9">
    <source>
        <dbReference type="EMBL" id="POY69986.1"/>
    </source>
</evidence>
<dbReference type="InterPro" id="IPR001789">
    <property type="entry name" value="Sig_transdc_resp-reg_receiver"/>
</dbReference>
<dbReference type="SMART" id="SM00448">
    <property type="entry name" value="REC"/>
    <property type="match status" value="1"/>
</dbReference>
<dbReference type="CDD" id="cd17546">
    <property type="entry name" value="REC_hyHK_CKI1_RcsC-like"/>
    <property type="match status" value="1"/>
</dbReference>
<dbReference type="PROSITE" id="PS50109">
    <property type="entry name" value="HIS_KIN"/>
    <property type="match status" value="1"/>
</dbReference>
<dbReference type="Gene3D" id="3.40.50.2300">
    <property type="match status" value="1"/>
</dbReference>
<dbReference type="InterPro" id="IPR035965">
    <property type="entry name" value="PAS-like_dom_sf"/>
</dbReference>
<keyword evidence="10" id="KW-1185">Reference proteome</keyword>
<dbReference type="PRINTS" id="PR00344">
    <property type="entry name" value="BCTRLSENSOR"/>
</dbReference>
<feature type="compositionally biased region" description="Basic and acidic residues" evidence="4">
    <location>
        <begin position="1538"/>
        <end position="1548"/>
    </location>
</feature>
<dbReference type="InterPro" id="IPR003661">
    <property type="entry name" value="HisK_dim/P_dom"/>
</dbReference>
<dbReference type="PANTHER" id="PTHR45339:SF1">
    <property type="entry name" value="HYBRID SIGNAL TRANSDUCTION HISTIDINE KINASE J"/>
    <property type="match status" value="1"/>
</dbReference>
<dbReference type="Gene3D" id="3.30.565.10">
    <property type="entry name" value="Histidine kinase-like ATPase, C-terminal domain"/>
    <property type="match status" value="1"/>
</dbReference>
<dbReference type="Pfam" id="PF00512">
    <property type="entry name" value="HisKA"/>
    <property type="match status" value="1"/>
</dbReference>
<feature type="compositionally biased region" description="Low complexity" evidence="4">
    <location>
        <begin position="542"/>
        <end position="557"/>
    </location>
</feature>
<dbReference type="SUPFAM" id="SSF55874">
    <property type="entry name" value="ATPase domain of HSP90 chaperone/DNA topoisomerase II/histidine kinase"/>
    <property type="match status" value="1"/>
</dbReference>
<dbReference type="SMART" id="SM00388">
    <property type="entry name" value="HisKA"/>
    <property type="match status" value="1"/>
</dbReference>
<dbReference type="InterPro" id="IPR013655">
    <property type="entry name" value="PAS_fold_3"/>
</dbReference>
<dbReference type="Pfam" id="PF08447">
    <property type="entry name" value="PAS_3"/>
    <property type="match status" value="1"/>
</dbReference>
<feature type="compositionally biased region" description="Low complexity" evidence="4">
    <location>
        <begin position="646"/>
        <end position="678"/>
    </location>
</feature>
<dbReference type="InterPro" id="IPR004358">
    <property type="entry name" value="Sig_transdc_His_kin-like_C"/>
</dbReference>
<feature type="domain" description="PAC" evidence="8">
    <location>
        <begin position="928"/>
        <end position="980"/>
    </location>
</feature>
<feature type="region of interest" description="Disordered" evidence="4">
    <location>
        <begin position="625"/>
        <end position="688"/>
    </location>
</feature>
<dbReference type="Gene3D" id="3.30.450.20">
    <property type="entry name" value="PAS domain"/>
    <property type="match status" value="2"/>
</dbReference>
<evidence type="ECO:0000259" key="6">
    <source>
        <dbReference type="PROSITE" id="PS50110"/>
    </source>
</evidence>
<dbReference type="OrthoDB" id="10266508at2759"/>
<dbReference type="SMART" id="SM00086">
    <property type="entry name" value="PAC"/>
    <property type="match status" value="1"/>
</dbReference>
<name>A0A2S5AZM5_9BASI</name>
<feature type="compositionally biased region" description="Low complexity" evidence="4">
    <location>
        <begin position="307"/>
        <end position="333"/>
    </location>
</feature>
<dbReference type="FunFam" id="3.30.450.20:FF:000099">
    <property type="entry name" value="Sensory box sensor histidine kinase"/>
    <property type="match status" value="1"/>
</dbReference>
<dbReference type="Pfam" id="PF00072">
    <property type="entry name" value="Response_reg"/>
    <property type="match status" value="1"/>
</dbReference>
<organism evidence="9 10">
    <name type="scientific">Rhodotorula taiwanensis</name>
    <dbReference type="NCBI Taxonomy" id="741276"/>
    <lineage>
        <taxon>Eukaryota</taxon>
        <taxon>Fungi</taxon>
        <taxon>Dikarya</taxon>
        <taxon>Basidiomycota</taxon>
        <taxon>Pucciniomycotina</taxon>
        <taxon>Microbotryomycetes</taxon>
        <taxon>Sporidiobolales</taxon>
        <taxon>Sporidiobolaceae</taxon>
        <taxon>Rhodotorula</taxon>
    </lineage>
</organism>
<dbReference type="InterPro" id="IPR011006">
    <property type="entry name" value="CheY-like_superfamily"/>
</dbReference>
<dbReference type="SMART" id="SM00387">
    <property type="entry name" value="HATPase_c"/>
    <property type="match status" value="1"/>
</dbReference>
<dbReference type="GO" id="GO:0000155">
    <property type="term" value="F:phosphorelay sensor kinase activity"/>
    <property type="evidence" value="ECO:0007669"/>
    <property type="project" value="InterPro"/>
</dbReference>
<dbReference type="EMBL" id="PJQD01000156">
    <property type="protein sequence ID" value="POY69986.1"/>
    <property type="molecule type" value="Genomic_DNA"/>
</dbReference>
<dbReference type="InterPro" id="IPR036890">
    <property type="entry name" value="HATPase_C_sf"/>
</dbReference>
<proteinExistence type="predicted"/>
<dbReference type="CDD" id="cd00130">
    <property type="entry name" value="PAS"/>
    <property type="match status" value="1"/>
</dbReference>
<feature type="compositionally biased region" description="Polar residues" evidence="4">
    <location>
        <begin position="193"/>
        <end position="202"/>
    </location>
</feature>
<dbReference type="PROSITE" id="PS50113">
    <property type="entry name" value="PAC"/>
    <property type="match status" value="1"/>
</dbReference>
<feature type="region of interest" description="Disordered" evidence="4">
    <location>
        <begin position="836"/>
        <end position="858"/>
    </location>
</feature>
<dbReference type="InterPro" id="IPR005467">
    <property type="entry name" value="His_kinase_dom"/>
</dbReference>
<dbReference type="InterPro" id="IPR036097">
    <property type="entry name" value="HisK_dim/P_sf"/>
</dbReference>
<dbReference type="CDD" id="cd16922">
    <property type="entry name" value="HATPase_EvgS-ArcB-TorS-like"/>
    <property type="match status" value="1"/>
</dbReference>
<gene>
    <name evidence="9" type="ORF">BMF94_7030</name>
</gene>
<sequence length="1548" mass="163903">MASTAAGAGGIAQVALHALALPHFIFDADARLVSLNRAATKLVPSAQLTKTRAEDLFRRAGPGRLQATYEDEERSPGGRAGTHSGGDGGAGLLQSLARGPAIWGQNSVVDFASSSAAPRPVEVAVSQFVPIGSTKPAGRDHMYSVLLVRPAGDLAAATPVAPKARSRQASVETLVGHADFAVPALRRAESDPVSDSTPTLGSSPFVDPFNKSAIARRRASEASQSPASAGLLKTRRSGHLDSATLIPHDPAHLTIAERRQSSSSTASYATATPDAPHIAASAMAAANSVVDSPTSTKGSSSAGGRTSNGSAYSSASTAATTPPSSRSASSGRSDPPPPVPEVPKEYRGVGVSVSSAGIQLGHSVEAYTGATSPLRSAGPATTDWSTNAGGLKLAPNEGGPRPTYNPRPTAVQRGNSSLQVHAVEDQSASMFAPASPPTTAGAPPSPRPNALPPLPVQKPRATPDTSELLRFAALANLPHTGVIVSDPDLASGYANALARELLMGVPSTDGISKVDDSGTNDARSAFEWWENGCWDSAEEPWSSASTGTQGTNSSSSQPFFTPATETRDPLDAREIIKAGEANTVERGTGTAGSSLKISKPSGQSRHKMNISGILARSLVSEEKRKAALGKVPASDPTAAPPPPSATRPALADLSKSALPSGLTSPASSSSRSSSNYSRQTPQFVSAGGASSRKSYRVFDASFSQRTIDPFGPLLEMVARRGEIPPAAVSSEEESDDDDDFVSSGRVTNGMLVGVEIEVWTSGEAEDADAGAATAHNASALKAASFVTANPFANRKKRVRRRVVEVTAAPLRVPLPDGTMQHLGGILLLRDRTDERKRWELSKPSSNRKRGKQGGGASYHKQILDNLPQMVWTTSPLGSHTYYNQTWYTYTGLEPEESLGVGWQSPFHPDDMESCLKAWSHSLETGDPYSVEYRCRRFDGEWRWFLGRALPFRDSDGAIKGWSGTCTDFEDLYRTREQLRGLLQQNAAVVQGAGCLLIATDCDGRITFFEGAQKEAVLADARFGGVIEGRFLSELDSSPELVKALTEVIGGDAPSAEVAWSRNERSFRCSLTPLTEARNDRSVTVGCIVVAHDITDLVSTQIRLKQSRDKATQLEAAEVAAKEASRLKSEFLALTSHELRTPIAHMLGLSELLLSEELTESQRALVTQLLRSGDVLLELVGQVLDMGKVEAGKLELEIRPFCLNELSTDVGLYAMAAKKKGLAFEEDFDKFGTRVLGDMPRIRQVMVNLLGNAIKFTTHGKITLRIKKADEDDSSVLVRWQVQDTGIGISKEAVPALFQPFHQADVSTSRRFGGTGLGLSISKKLIELMGGTINLESEYGVGTTMTVQVRLNKVAPNATSPSTAAAPHFMDVLKKENLHILVVDDNELNRSICTRLLSKAGFLVDSVANGFEALEALERQKYDLALMDNQMEGLDGLQTTIRIRQSNNPQVSQVKIIALTASALKGDRDAFLASGADGYLSKPVRAAVLESTILRTLSPRGSASAAAAVASLGLAGTALVGTPPTESAIKTGFDFDGTGAREDRSASYP</sequence>
<dbReference type="STRING" id="741276.A0A2S5AZM5"/>
<evidence type="ECO:0000256" key="1">
    <source>
        <dbReference type="ARBA" id="ARBA00022553"/>
    </source>
</evidence>
<feature type="region of interest" description="Disordered" evidence="4">
    <location>
        <begin position="372"/>
        <end position="414"/>
    </location>
</feature>
<protein>
    <recommendedName>
        <fullName evidence="11">Histidine kinase</fullName>
    </recommendedName>
</protein>
<dbReference type="NCBIfam" id="TIGR00229">
    <property type="entry name" value="sensory_box"/>
    <property type="match status" value="1"/>
</dbReference>
<evidence type="ECO:0000256" key="3">
    <source>
        <dbReference type="PROSITE-ProRule" id="PRU00169"/>
    </source>
</evidence>
<comment type="caution">
    <text evidence="9">The sequence shown here is derived from an EMBL/GenBank/DDBJ whole genome shotgun (WGS) entry which is preliminary data.</text>
</comment>
<dbReference type="InterPro" id="IPR000014">
    <property type="entry name" value="PAS"/>
</dbReference>
<feature type="domain" description="Response regulatory" evidence="6">
    <location>
        <begin position="1378"/>
        <end position="1496"/>
    </location>
</feature>
<feature type="region of interest" description="Disordered" evidence="4">
    <location>
        <begin position="290"/>
        <end position="345"/>
    </location>
</feature>
<feature type="region of interest" description="Disordered" evidence="4">
    <location>
        <begin position="430"/>
        <end position="453"/>
    </location>
</feature>
<reference evidence="9 10" key="1">
    <citation type="journal article" date="2018" name="Front. Microbiol.">
        <title>Prospects for Fungal Bioremediation of Acidic Radioactive Waste Sites: Characterization and Genome Sequence of Rhodotorula taiwanensis MD1149.</title>
        <authorList>
            <person name="Tkavc R."/>
            <person name="Matrosova V.Y."/>
            <person name="Grichenko O.E."/>
            <person name="Gostincar C."/>
            <person name="Volpe R.P."/>
            <person name="Klimenkova P."/>
            <person name="Gaidamakova E.K."/>
            <person name="Zhou C.E."/>
            <person name="Stewart B.J."/>
            <person name="Lyman M.G."/>
            <person name="Malfatti S.A."/>
            <person name="Rubinfeld B."/>
            <person name="Courtot M."/>
            <person name="Singh J."/>
            <person name="Dalgard C.L."/>
            <person name="Hamilton T."/>
            <person name="Frey K.G."/>
            <person name="Gunde-Cimerman N."/>
            <person name="Dugan L."/>
            <person name="Daly M.J."/>
        </authorList>
    </citation>
    <scope>NUCLEOTIDE SEQUENCE [LARGE SCALE GENOMIC DNA]</scope>
    <source>
        <strain evidence="9 10">MD1149</strain>
    </source>
</reference>
<dbReference type="Gene3D" id="1.10.287.130">
    <property type="match status" value="1"/>
</dbReference>
<dbReference type="PANTHER" id="PTHR45339">
    <property type="entry name" value="HYBRID SIGNAL TRANSDUCTION HISTIDINE KINASE J"/>
    <property type="match status" value="1"/>
</dbReference>
<dbReference type="PROSITE" id="PS50110">
    <property type="entry name" value="RESPONSE_REGULATORY"/>
    <property type="match status" value="1"/>
</dbReference>
<feature type="region of interest" description="Disordered" evidence="4">
    <location>
        <begin position="188"/>
        <end position="208"/>
    </location>
</feature>
<evidence type="ECO:0000256" key="2">
    <source>
        <dbReference type="ARBA" id="ARBA00023012"/>
    </source>
</evidence>
<evidence type="ECO:0000259" key="7">
    <source>
        <dbReference type="PROSITE" id="PS50112"/>
    </source>
</evidence>
<dbReference type="FunFam" id="3.30.565.10:FF:000010">
    <property type="entry name" value="Sensor histidine kinase RcsC"/>
    <property type="match status" value="1"/>
</dbReference>
<feature type="modified residue" description="4-aspartylphosphate" evidence="3">
    <location>
        <position position="1427"/>
    </location>
</feature>
<dbReference type="PROSITE" id="PS50112">
    <property type="entry name" value="PAS"/>
    <property type="match status" value="1"/>
</dbReference>
<feature type="compositionally biased region" description="Gly residues" evidence="4">
    <location>
        <begin position="78"/>
        <end position="91"/>
    </location>
</feature>
<dbReference type="Proteomes" id="UP000237144">
    <property type="component" value="Unassembled WGS sequence"/>
</dbReference>
<feature type="region of interest" description="Disordered" evidence="4">
    <location>
        <begin position="1529"/>
        <end position="1548"/>
    </location>
</feature>
<evidence type="ECO:0000313" key="10">
    <source>
        <dbReference type="Proteomes" id="UP000237144"/>
    </source>
</evidence>
<feature type="region of interest" description="Disordered" evidence="4">
    <location>
        <begin position="537"/>
        <end position="609"/>
    </location>
</feature>
<keyword evidence="1 3" id="KW-0597">Phosphoprotein</keyword>
<dbReference type="SUPFAM" id="SSF55785">
    <property type="entry name" value="PYP-like sensor domain (PAS domain)"/>
    <property type="match status" value="1"/>
</dbReference>
<feature type="compositionally biased region" description="Polar residues" evidence="4">
    <location>
        <begin position="591"/>
        <end position="603"/>
    </location>
</feature>
<accession>A0A2S5AZM5</accession>
<dbReference type="CDD" id="cd00082">
    <property type="entry name" value="HisKA"/>
    <property type="match status" value="1"/>
</dbReference>
<dbReference type="InterPro" id="IPR000700">
    <property type="entry name" value="PAS-assoc_C"/>
</dbReference>
<dbReference type="InterPro" id="IPR003594">
    <property type="entry name" value="HATPase_dom"/>
</dbReference>
<feature type="domain" description="Histidine kinase" evidence="5">
    <location>
        <begin position="1133"/>
        <end position="1352"/>
    </location>
</feature>
<evidence type="ECO:0000256" key="4">
    <source>
        <dbReference type="SAM" id="MobiDB-lite"/>
    </source>
</evidence>
<evidence type="ECO:0000259" key="8">
    <source>
        <dbReference type="PROSITE" id="PS50113"/>
    </source>
</evidence>